<dbReference type="Pfam" id="PF20258">
    <property type="entry name" value="tRNA_Me_trans_C"/>
    <property type="match status" value="1"/>
</dbReference>
<name>E7G7M6_9FIRM</name>
<dbReference type="HAMAP" id="MF_00144">
    <property type="entry name" value="tRNA_thiouridyl_MnmA"/>
    <property type="match status" value="1"/>
</dbReference>
<keyword evidence="9 15" id="KW-0547">Nucleotide-binding</keyword>
<keyword evidence="6 15" id="KW-0820">tRNA-binding</keyword>
<evidence type="ECO:0000256" key="2">
    <source>
        <dbReference type="ARBA" id="ARBA00006191"/>
    </source>
</evidence>
<keyword evidence="11 15" id="KW-0694">RNA-binding</keyword>
<comment type="similarity">
    <text evidence="2 15">Belongs to the MnmA/TRMU family.</text>
</comment>
<keyword evidence="5 15" id="KW-0963">Cytoplasm</keyword>
<dbReference type="SUPFAM" id="SSF52402">
    <property type="entry name" value="Adenine nucleotide alpha hydrolases-like"/>
    <property type="match status" value="1"/>
</dbReference>
<keyword evidence="19" id="KW-1185">Reference proteome</keyword>
<dbReference type="FunFam" id="3.40.50.620:FF:000004">
    <property type="entry name" value="tRNA-specific 2-thiouridylase MnmA"/>
    <property type="match status" value="1"/>
</dbReference>
<keyword evidence="8 15" id="KW-0819">tRNA processing</keyword>
<dbReference type="InterPro" id="IPR023382">
    <property type="entry name" value="MnmA-like_central_sf"/>
</dbReference>
<protein>
    <recommendedName>
        <fullName evidence="4 15">tRNA-specific 2-thiouridylase MnmA</fullName>
        <ecNumber evidence="3 15">2.8.1.13</ecNumber>
    </recommendedName>
</protein>
<dbReference type="InterPro" id="IPR004506">
    <property type="entry name" value="MnmA-like"/>
</dbReference>
<feature type="site" description="Interaction with tRNA" evidence="15">
    <location>
        <position position="136"/>
    </location>
</feature>
<dbReference type="STRING" id="100884.GCA_000269565_00940"/>
<dbReference type="AlphaFoldDB" id="E7G7M6"/>
<dbReference type="PANTHER" id="PTHR11933:SF5">
    <property type="entry name" value="MITOCHONDRIAL TRNA-SPECIFIC 2-THIOURIDYLASE 1"/>
    <property type="match status" value="1"/>
</dbReference>
<dbReference type="FunFam" id="2.40.30.10:FF:000023">
    <property type="entry name" value="tRNA-specific 2-thiouridylase MnmA"/>
    <property type="match status" value="1"/>
</dbReference>
<dbReference type="Gene3D" id="2.40.30.10">
    <property type="entry name" value="Translation factors"/>
    <property type="match status" value="1"/>
</dbReference>
<dbReference type="HOGENOM" id="CLU_035188_1_0_9"/>
<comment type="caution">
    <text evidence="18">The sequence shown here is derived from an EMBL/GenBank/DDBJ whole genome shotgun (WGS) entry which is preliminary data.</text>
</comment>
<dbReference type="Gene3D" id="2.30.30.280">
    <property type="entry name" value="Adenine nucleotide alpha hydrolases-like domains"/>
    <property type="match status" value="1"/>
</dbReference>
<feature type="binding site" evidence="15">
    <location>
        <begin position="10"/>
        <end position="17"/>
    </location>
    <ligand>
        <name>ATP</name>
        <dbReference type="ChEBI" id="CHEBI:30616"/>
    </ligand>
</feature>
<evidence type="ECO:0000256" key="7">
    <source>
        <dbReference type="ARBA" id="ARBA00022679"/>
    </source>
</evidence>
<comment type="function">
    <text evidence="14 15">Catalyzes the 2-thiolation of uridine at the wobble position (U34) of tRNA, leading to the formation of s(2)U34.</text>
</comment>
<evidence type="ECO:0000256" key="14">
    <source>
        <dbReference type="ARBA" id="ARBA00056575"/>
    </source>
</evidence>
<dbReference type="NCBIfam" id="NF001138">
    <property type="entry name" value="PRK00143.1"/>
    <property type="match status" value="1"/>
</dbReference>
<dbReference type="eggNOG" id="COG0482">
    <property type="taxonomic scope" value="Bacteria"/>
</dbReference>
<dbReference type="GO" id="GO:0103016">
    <property type="term" value="F:tRNA-uridine 2-sulfurtransferase activity"/>
    <property type="evidence" value="ECO:0007669"/>
    <property type="project" value="UniProtKB-EC"/>
</dbReference>
<dbReference type="GO" id="GO:0005524">
    <property type="term" value="F:ATP binding"/>
    <property type="evidence" value="ECO:0007669"/>
    <property type="project" value="UniProtKB-KW"/>
</dbReference>
<feature type="domain" description="tRNA-specific 2-thiouridylase MnmA-like central" evidence="17">
    <location>
        <begin position="217"/>
        <end position="281"/>
    </location>
</feature>
<evidence type="ECO:0000256" key="1">
    <source>
        <dbReference type="ARBA" id="ARBA00004496"/>
    </source>
</evidence>
<feature type="region of interest" description="Interaction with tRNA" evidence="15">
    <location>
        <begin position="317"/>
        <end position="318"/>
    </location>
</feature>
<evidence type="ECO:0000256" key="9">
    <source>
        <dbReference type="ARBA" id="ARBA00022741"/>
    </source>
</evidence>
<feature type="disulfide bond" description="Alternate" evidence="15">
    <location>
        <begin position="111"/>
        <end position="208"/>
    </location>
</feature>
<evidence type="ECO:0000313" key="18">
    <source>
        <dbReference type="EMBL" id="EFW05946.1"/>
    </source>
</evidence>
<dbReference type="Proteomes" id="UP000003157">
    <property type="component" value="Unassembled WGS sequence"/>
</dbReference>
<feature type="binding site" evidence="15">
    <location>
        <position position="135"/>
    </location>
    <ligand>
        <name>ATP</name>
        <dbReference type="ChEBI" id="CHEBI:30616"/>
    </ligand>
</feature>
<keyword evidence="12 15" id="KW-1015">Disulfide bond</keyword>
<dbReference type="CDD" id="cd01998">
    <property type="entry name" value="MnmA_TRMU-like"/>
    <property type="match status" value="1"/>
</dbReference>
<proteinExistence type="inferred from homology"/>
<gene>
    <name evidence="15" type="primary">mnmA</name>
    <name evidence="18" type="ORF">HMPREF9488_00764</name>
</gene>
<evidence type="ECO:0000259" key="16">
    <source>
        <dbReference type="Pfam" id="PF20258"/>
    </source>
</evidence>
<feature type="active site" description="Nucleophile" evidence="15">
    <location>
        <position position="111"/>
    </location>
</feature>
<organism evidence="18 19">
    <name type="scientific">Coprobacillus cateniformis</name>
    <dbReference type="NCBI Taxonomy" id="100884"/>
    <lineage>
        <taxon>Bacteria</taxon>
        <taxon>Bacillati</taxon>
        <taxon>Bacillota</taxon>
        <taxon>Erysipelotrichia</taxon>
        <taxon>Erysipelotrichales</taxon>
        <taxon>Coprobacillaceae</taxon>
        <taxon>Coprobacillus</taxon>
    </lineage>
</organism>
<feature type="binding site" evidence="15">
    <location>
        <position position="36"/>
    </location>
    <ligand>
        <name>ATP</name>
        <dbReference type="ChEBI" id="CHEBI:30616"/>
    </ligand>
</feature>
<dbReference type="NCBIfam" id="TIGR00420">
    <property type="entry name" value="trmU"/>
    <property type="match status" value="1"/>
</dbReference>
<dbReference type="EMBL" id="ADKX01000011">
    <property type="protein sequence ID" value="EFW05946.1"/>
    <property type="molecule type" value="Genomic_DNA"/>
</dbReference>
<accession>E7G7M6</accession>
<evidence type="ECO:0000256" key="13">
    <source>
        <dbReference type="ARBA" id="ARBA00051542"/>
    </source>
</evidence>
<evidence type="ECO:0000259" key="17">
    <source>
        <dbReference type="Pfam" id="PF20259"/>
    </source>
</evidence>
<feature type="site" description="Interaction with tRNA" evidence="15">
    <location>
        <position position="350"/>
    </location>
</feature>
<dbReference type="Gene3D" id="3.40.50.620">
    <property type="entry name" value="HUPs"/>
    <property type="match status" value="1"/>
</dbReference>
<evidence type="ECO:0000256" key="5">
    <source>
        <dbReference type="ARBA" id="ARBA00022490"/>
    </source>
</evidence>
<keyword evidence="7 15" id="KW-0808">Transferase</keyword>
<dbReference type="InterPro" id="IPR046884">
    <property type="entry name" value="MnmA-like_central"/>
</dbReference>
<dbReference type="InterPro" id="IPR014729">
    <property type="entry name" value="Rossmann-like_a/b/a_fold"/>
</dbReference>
<evidence type="ECO:0000256" key="6">
    <source>
        <dbReference type="ARBA" id="ARBA00022555"/>
    </source>
</evidence>
<dbReference type="Pfam" id="PF03054">
    <property type="entry name" value="tRNA_Me_trans"/>
    <property type="match status" value="1"/>
</dbReference>
<dbReference type="FunFam" id="2.30.30.280:FF:000001">
    <property type="entry name" value="tRNA-specific 2-thiouridylase MnmA"/>
    <property type="match status" value="1"/>
</dbReference>
<feature type="active site" description="Cysteine persulfide intermediate" evidence="15">
    <location>
        <position position="208"/>
    </location>
</feature>
<evidence type="ECO:0000313" key="19">
    <source>
        <dbReference type="Proteomes" id="UP000003157"/>
    </source>
</evidence>
<keyword evidence="10 15" id="KW-0067">ATP-binding</keyword>
<feature type="domain" description="tRNA-specific 2-thiouridylase MnmA-like C-terminal" evidence="16">
    <location>
        <begin position="293"/>
        <end position="366"/>
    </location>
</feature>
<feature type="region of interest" description="Interaction with tRNA" evidence="15">
    <location>
        <begin position="158"/>
        <end position="160"/>
    </location>
</feature>
<dbReference type="Pfam" id="PF20259">
    <property type="entry name" value="tRNA_Me_trans_M"/>
    <property type="match status" value="1"/>
</dbReference>
<dbReference type="GO" id="GO:0000049">
    <property type="term" value="F:tRNA binding"/>
    <property type="evidence" value="ECO:0007669"/>
    <property type="project" value="UniProtKB-KW"/>
</dbReference>
<feature type="region of interest" description="Interaction with target base in tRNA" evidence="15">
    <location>
        <begin position="106"/>
        <end position="108"/>
    </location>
</feature>
<comment type="catalytic activity">
    <reaction evidence="13 15">
        <text>S-sulfanyl-L-cysteinyl-[protein] + uridine(34) in tRNA + AH2 + ATP = 2-thiouridine(34) in tRNA + L-cysteinyl-[protein] + A + AMP + diphosphate + H(+)</text>
        <dbReference type="Rhea" id="RHEA:47032"/>
        <dbReference type="Rhea" id="RHEA-COMP:10131"/>
        <dbReference type="Rhea" id="RHEA-COMP:11726"/>
        <dbReference type="Rhea" id="RHEA-COMP:11727"/>
        <dbReference type="Rhea" id="RHEA-COMP:11728"/>
        <dbReference type="ChEBI" id="CHEBI:13193"/>
        <dbReference type="ChEBI" id="CHEBI:15378"/>
        <dbReference type="ChEBI" id="CHEBI:17499"/>
        <dbReference type="ChEBI" id="CHEBI:29950"/>
        <dbReference type="ChEBI" id="CHEBI:30616"/>
        <dbReference type="ChEBI" id="CHEBI:33019"/>
        <dbReference type="ChEBI" id="CHEBI:61963"/>
        <dbReference type="ChEBI" id="CHEBI:65315"/>
        <dbReference type="ChEBI" id="CHEBI:87170"/>
        <dbReference type="ChEBI" id="CHEBI:456215"/>
        <dbReference type="EC" id="2.8.1.13"/>
    </reaction>
</comment>
<comment type="subcellular location">
    <subcellularLocation>
        <location evidence="1 15">Cytoplasm</location>
    </subcellularLocation>
</comment>
<reference evidence="18 19" key="1">
    <citation type="submission" date="2010-12" db="EMBL/GenBank/DDBJ databases">
        <title>The Genome Sequence of Coprobacillus sp. strain 29_1.</title>
        <authorList>
            <consortium name="The Broad Institute Genome Sequencing Platform"/>
            <person name="Earl A."/>
            <person name="Ward D."/>
            <person name="Feldgarden M."/>
            <person name="Gevers D."/>
            <person name="Daigneault M."/>
            <person name="Sibley C.D."/>
            <person name="White A."/>
            <person name="Strauss J."/>
            <person name="Allen-Vercoe E."/>
            <person name="Young S.K."/>
            <person name="Zeng Q."/>
            <person name="Gargeya S."/>
            <person name="Fitzgerald M."/>
            <person name="Haas B."/>
            <person name="Abouelleil A."/>
            <person name="Alvarado L."/>
            <person name="Arachchi H.M."/>
            <person name="Berlin A."/>
            <person name="Brown A."/>
            <person name="Chapman S.B."/>
            <person name="Chen Z."/>
            <person name="Dunbar C."/>
            <person name="Freedman E."/>
            <person name="Gearin G."/>
            <person name="Gellesch M."/>
            <person name="Goldberg J."/>
            <person name="Griggs A."/>
            <person name="Gujja S."/>
            <person name="Heilman E."/>
            <person name="Heiman D."/>
            <person name="Howarth C."/>
            <person name="Larson L."/>
            <person name="Lui A."/>
            <person name="MacDonald P.J.P."/>
            <person name="Mehta T."/>
            <person name="Montmayeur A."/>
            <person name="Murphy C."/>
            <person name="Neiman D."/>
            <person name="Pearson M."/>
            <person name="Priest M."/>
            <person name="Roberts A."/>
            <person name="Saif S."/>
            <person name="Shea T."/>
            <person name="Shenoy N."/>
            <person name="Sisk P."/>
            <person name="Stolte C."/>
            <person name="Sykes S."/>
            <person name="White J."/>
            <person name="Yandava C."/>
            <person name="Nusbaum C."/>
            <person name="Birren B."/>
        </authorList>
    </citation>
    <scope>NUCLEOTIDE SEQUENCE [LARGE SCALE GENOMIC DNA]</scope>
    <source>
        <strain evidence="18 19">29_1</strain>
    </source>
</reference>
<evidence type="ECO:0000256" key="15">
    <source>
        <dbReference type="HAMAP-Rule" id="MF_00144"/>
    </source>
</evidence>
<dbReference type="PANTHER" id="PTHR11933">
    <property type="entry name" value="TRNA 5-METHYLAMINOMETHYL-2-THIOURIDYLATE -METHYLTRANSFERASE"/>
    <property type="match status" value="1"/>
</dbReference>
<evidence type="ECO:0000256" key="10">
    <source>
        <dbReference type="ARBA" id="ARBA00022840"/>
    </source>
</evidence>
<dbReference type="EC" id="2.8.1.13" evidence="3 15"/>
<dbReference type="GO" id="GO:0002143">
    <property type="term" value="P:tRNA wobble position uridine thiolation"/>
    <property type="evidence" value="ECO:0007669"/>
    <property type="project" value="TreeGrafter"/>
</dbReference>
<evidence type="ECO:0000256" key="8">
    <source>
        <dbReference type="ARBA" id="ARBA00022694"/>
    </source>
</evidence>
<sequence length="379" mass="43388">MFMKEKVVLGLSGGVDSAVAAYLLKEQGYEVICVFMRNWDSSLNNDILGNPTNNNEICPQEEDYNDAKKVAEHLGLELRRVDFIKEYWDHVFTYFLEEYAKGRTPNPDILCNKHIKFKAFLDYAKSIDADYIATGHYARVEHHLGQDSLMLRGVDNNKDQTYFLCQLNQLQLQSSLFPIGELTKPEVRKLAEDLNLPVAHKKDSTGICFIGERDFREFLKNYIPAKNGHMVDIQTKQIVGEHQGIMYYTIGQRKGLNIGGPGDAWFVVGKEYDQNILYVCQGDQNDWLMSEGALITDVNWIMSQKPESEFSCTAKFRYRQKDNDVSIHFIDETTIYVTFKQPIKAVTPGQAAVFYNDDVCLGGGTIEKVYKDQKEITYL</sequence>
<dbReference type="GO" id="GO:0005737">
    <property type="term" value="C:cytoplasm"/>
    <property type="evidence" value="ECO:0007669"/>
    <property type="project" value="UniProtKB-SubCell"/>
</dbReference>
<evidence type="ECO:0000256" key="3">
    <source>
        <dbReference type="ARBA" id="ARBA00011949"/>
    </source>
</evidence>
<evidence type="ECO:0000256" key="4">
    <source>
        <dbReference type="ARBA" id="ARBA00013805"/>
    </source>
</evidence>
<evidence type="ECO:0000256" key="11">
    <source>
        <dbReference type="ARBA" id="ARBA00022884"/>
    </source>
</evidence>
<evidence type="ECO:0000256" key="12">
    <source>
        <dbReference type="ARBA" id="ARBA00023157"/>
    </source>
</evidence>
<dbReference type="InterPro" id="IPR046885">
    <property type="entry name" value="MnmA-like_C"/>
</dbReference>